<evidence type="ECO:0000313" key="10">
    <source>
        <dbReference type="Proteomes" id="UP000325081"/>
    </source>
</evidence>
<evidence type="ECO:0000256" key="2">
    <source>
        <dbReference type="ARBA" id="ARBA00006370"/>
    </source>
</evidence>
<proteinExistence type="inferred from homology"/>
<evidence type="ECO:0000256" key="1">
    <source>
        <dbReference type="ARBA" id="ARBA00002053"/>
    </source>
</evidence>
<comment type="caution">
    <text evidence="9">The sequence shown here is derived from an EMBL/GenBank/DDBJ whole genome shotgun (WGS) entry which is preliminary data.</text>
</comment>
<evidence type="ECO:0000313" key="9">
    <source>
        <dbReference type="EMBL" id="GER26993.1"/>
    </source>
</evidence>
<dbReference type="PANTHER" id="PTHR11306:SF0">
    <property type="entry name" value="PHOSPHATIDYLGLYCEROL_PHOSPHATIDYLINOSITOL TRANSFER PROTEIN"/>
    <property type="match status" value="1"/>
</dbReference>
<dbReference type="SUPFAM" id="SSF81296">
    <property type="entry name" value="E set domains"/>
    <property type="match status" value="1"/>
</dbReference>
<protein>
    <submittedName>
        <fullName evidence="9">Phosphatidylglycerol/ phosphatidylinositoltransfer protein</fullName>
    </submittedName>
</protein>
<dbReference type="Pfam" id="PF02221">
    <property type="entry name" value="E1_DerP2_DerF2"/>
    <property type="match status" value="1"/>
</dbReference>
<sequence length="156" mass="16893">MVQMKVIGVLLFALCLIVPCINAASTSFSACSKKANYAVNISELDIDPYPISKGKNTKFQLTASTDEEISGGKLVIDVSYFGFHIHTENHNLCDETSCPVPAGQFNVTHAQELPGYTPPGSYSLQMKMVDSSKKELACITFSFSIGFIAEESLADI</sequence>
<comment type="subunit">
    <text evidence="3">Monomer.</text>
</comment>
<comment type="function">
    <text evidence="1">Catalyzes the intermembrane transfer of phosphatidylglycerol and phosphatidylinositol.</text>
</comment>
<dbReference type="FunFam" id="2.60.40.770:FF:000002">
    <property type="entry name" value="putative phosphatidylglycerol/phosphatidylinositol transfer protein DDB_G0282179"/>
    <property type="match status" value="1"/>
</dbReference>
<dbReference type="OrthoDB" id="6409159at2759"/>
<dbReference type="PROSITE" id="PS51257">
    <property type="entry name" value="PROKAR_LIPOPROTEIN"/>
    <property type="match status" value="1"/>
</dbReference>
<feature type="signal peptide" evidence="7">
    <location>
        <begin position="1"/>
        <end position="23"/>
    </location>
</feature>
<evidence type="ECO:0000256" key="6">
    <source>
        <dbReference type="ARBA" id="ARBA00023055"/>
    </source>
</evidence>
<dbReference type="GO" id="GO:0032366">
    <property type="term" value="P:intracellular sterol transport"/>
    <property type="evidence" value="ECO:0007669"/>
    <property type="project" value="InterPro"/>
</dbReference>
<evidence type="ECO:0000256" key="4">
    <source>
        <dbReference type="ARBA" id="ARBA00022448"/>
    </source>
</evidence>
<keyword evidence="10" id="KW-1185">Reference proteome</keyword>
<feature type="domain" description="MD-2-related lipid-recognition" evidence="8">
    <location>
        <begin position="28"/>
        <end position="143"/>
    </location>
</feature>
<dbReference type="InterPro" id="IPR014756">
    <property type="entry name" value="Ig_E-set"/>
</dbReference>
<keyword evidence="4" id="KW-0813">Transport</keyword>
<dbReference type="PANTHER" id="PTHR11306">
    <property type="entry name" value="NIEMANN PICK TYPE C2 PROTEIN NPC2-RELATED"/>
    <property type="match status" value="1"/>
</dbReference>
<evidence type="ECO:0000256" key="5">
    <source>
        <dbReference type="ARBA" id="ARBA00022729"/>
    </source>
</evidence>
<dbReference type="SMART" id="SM00737">
    <property type="entry name" value="ML"/>
    <property type="match status" value="1"/>
</dbReference>
<dbReference type="Gene3D" id="2.60.40.770">
    <property type="match status" value="1"/>
</dbReference>
<dbReference type="InterPro" id="IPR033917">
    <property type="entry name" value="ML_PG-PI_TP"/>
</dbReference>
<gene>
    <name evidence="9" type="ORF">STAS_02662</name>
</gene>
<dbReference type="GO" id="GO:0032934">
    <property type="term" value="F:sterol binding"/>
    <property type="evidence" value="ECO:0007669"/>
    <property type="project" value="InterPro"/>
</dbReference>
<dbReference type="InterPro" id="IPR039670">
    <property type="entry name" value="NPC2-like"/>
</dbReference>
<comment type="similarity">
    <text evidence="2">Belongs to the NPC2 family.</text>
</comment>
<dbReference type="EMBL" id="BKCP01001336">
    <property type="protein sequence ID" value="GER26993.1"/>
    <property type="molecule type" value="Genomic_DNA"/>
</dbReference>
<dbReference type="CDD" id="cd00917">
    <property type="entry name" value="PG-PI_TP"/>
    <property type="match status" value="1"/>
</dbReference>
<accession>A0A5A7P2F1</accession>
<evidence type="ECO:0000259" key="8">
    <source>
        <dbReference type="SMART" id="SM00737"/>
    </source>
</evidence>
<evidence type="ECO:0000256" key="3">
    <source>
        <dbReference type="ARBA" id="ARBA00011245"/>
    </source>
</evidence>
<keyword evidence="6" id="KW-0445">Lipid transport</keyword>
<dbReference type="InterPro" id="IPR003172">
    <property type="entry name" value="ML_dom"/>
</dbReference>
<feature type="chain" id="PRO_5022935079" evidence="7">
    <location>
        <begin position="24"/>
        <end position="156"/>
    </location>
</feature>
<evidence type="ECO:0000256" key="7">
    <source>
        <dbReference type="SAM" id="SignalP"/>
    </source>
</evidence>
<dbReference type="Proteomes" id="UP000325081">
    <property type="component" value="Unassembled WGS sequence"/>
</dbReference>
<organism evidence="9 10">
    <name type="scientific">Striga asiatica</name>
    <name type="common">Asiatic witchweed</name>
    <name type="synonym">Buchnera asiatica</name>
    <dbReference type="NCBI Taxonomy" id="4170"/>
    <lineage>
        <taxon>Eukaryota</taxon>
        <taxon>Viridiplantae</taxon>
        <taxon>Streptophyta</taxon>
        <taxon>Embryophyta</taxon>
        <taxon>Tracheophyta</taxon>
        <taxon>Spermatophyta</taxon>
        <taxon>Magnoliopsida</taxon>
        <taxon>eudicotyledons</taxon>
        <taxon>Gunneridae</taxon>
        <taxon>Pentapetalae</taxon>
        <taxon>asterids</taxon>
        <taxon>lamiids</taxon>
        <taxon>Lamiales</taxon>
        <taxon>Orobanchaceae</taxon>
        <taxon>Buchnereae</taxon>
        <taxon>Striga</taxon>
    </lineage>
</organism>
<name>A0A5A7P2F1_STRAF</name>
<dbReference type="AlphaFoldDB" id="A0A5A7P2F1"/>
<keyword evidence="5 7" id="KW-0732">Signal</keyword>
<reference evidence="10" key="1">
    <citation type="journal article" date="2019" name="Curr. Biol.">
        <title>Genome Sequence of Striga asiatica Provides Insight into the Evolution of Plant Parasitism.</title>
        <authorList>
            <person name="Yoshida S."/>
            <person name="Kim S."/>
            <person name="Wafula E.K."/>
            <person name="Tanskanen J."/>
            <person name="Kim Y.M."/>
            <person name="Honaas L."/>
            <person name="Yang Z."/>
            <person name="Spallek T."/>
            <person name="Conn C.E."/>
            <person name="Ichihashi Y."/>
            <person name="Cheong K."/>
            <person name="Cui S."/>
            <person name="Der J.P."/>
            <person name="Gundlach H."/>
            <person name="Jiao Y."/>
            <person name="Hori C."/>
            <person name="Ishida J.K."/>
            <person name="Kasahara H."/>
            <person name="Kiba T."/>
            <person name="Kim M.S."/>
            <person name="Koo N."/>
            <person name="Laohavisit A."/>
            <person name="Lee Y.H."/>
            <person name="Lumba S."/>
            <person name="McCourt P."/>
            <person name="Mortimer J.C."/>
            <person name="Mutuku J.M."/>
            <person name="Nomura T."/>
            <person name="Sasaki-Sekimoto Y."/>
            <person name="Seto Y."/>
            <person name="Wang Y."/>
            <person name="Wakatake T."/>
            <person name="Sakakibara H."/>
            <person name="Demura T."/>
            <person name="Yamaguchi S."/>
            <person name="Yoneyama K."/>
            <person name="Manabe R.I."/>
            <person name="Nelson D.C."/>
            <person name="Schulman A.H."/>
            <person name="Timko M.P."/>
            <person name="dePamphilis C.W."/>
            <person name="Choi D."/>
            <person name="Shirasu K."/>
        </authorList>
    </citation>
    <scope>NUCLEOTIDE SEQUENCE [LARGE SCALE GENOMIC DNA]</scope>
    <source>
        <strain evidence="10">cv. UVA1</strain>
    </source>
</reference>